<dbReference type="EMBL" id="CM001488">
    <property type="protein sequence ID" value="EIM64151.1"/>
    <property type="molecule type" value="Genomic_DNA"/>
</dbReference>
<name>I5B3T8_9BACT</name>
<gene>
    <name evidence="1" type="ORF">DespoDRAFT_02277</name>
</gene>
<accession>I5B3T8</accession>
<dbReference type="OrthoDB" id="5565395at2"/>
<reference evidence="1 2" key="2">
    <citation type="submission" date="2012-02" db="EMBL/GenBank/DDBJ databases">
        <title>Improved High-Quality Draft sequence of Desulfobacter postgatei 2ac9.</title>
        <authorList>
            <consortium name="US DOE Joint Genome Institute"/>
            <person name="Lucas S."/>
            <person name="Han J."/>
            <person name="Lapidus A."/>
            <person name="Cheng J.-F."/>
            <person name="Goodwin L."/>
            <person name="Pitluck S."/>
            <person name="Peters L."/>
            <person name="Ovchinnikova G."/>
            <person name="Held B."/>
            <person name="Detter J.C."/>
            <person name="Han C."/>
            <person name="Tapia R."/>
            <person name="Land M."/>
            <person name="Hauser L."/>
            <person name="Kyrpides N."/>
            <person name="Ivanova N."/>
            <person name="Pagani I."/>
            <person name="Orellana R."/>
            <person name="Lovley D."/>
            <person name="Woyke T."/>
        </authorList>
    </citation>
    <scope>NUCLEOTIDE SEQUENCE [LARGE SCALE GENOMIC DNA]</scope>
    <source>
        <strain evidence="1 2">2ac9</strain>
    </source>
</reference>
<organism evidence="1 2">
    <name type="scientific">Desulfobacter postgatei 2ac9</name>
    <dbReference type="NCBI Taxonomy" id="879212"/>
    <lineage>
        <taxon>Bacteria</taxon>
        <taxon>Pseudomonadati</taxon>
        <taxon>Thermodesulfobacteriota</taxon>
        <taxon>Desulfobacteria</taxon>
        <taxon>Desulfobacterales</taxon>
        <taxon>Desulfobacteraceae</taxon>
        <taxon>Desulfobacter</taxon>
    </lineage>
</organism>
<proteinExistence type="predicted"/>
<evidence type="ECO:0000313" key="2">
    <source>
        <dbReference type="Proteomes" id="UP000005778"/>
    </source>
</evidence>
<dbReference type="Proteomes" id="UP000005778">
    <property type="component" value="Chromosome"/>
</dbReference>
<keyword evidence="2" id="KW-1185">Reference proteome</keyword>
<protein>
    <submittedName>
        <fullName evidence="1">Uncharacterized protein</fullName>
    </submittedName>
</protein>
<dbReference type="AlphaFoldDB" id="I5B3T8"/>
<sequence>MINMDMANLYLDLSCDVIWVFNTVFGRLPELKNEEDCVLGHLSKIDAELKSITAEIPMDQKFRTKLQKRFVKQSLESKIQLNLLKYLESEVVKYASFKSARKKAISITNNLLFVLVRLLGDLYYSVQIKDA</sequence>
<dbReference type="HOGENOM" id="CLU_1924197_0_0_7"/>
<reference evidence="1 2" key="1">
    <citation type="submission" date="2011-09" db="EMBL/GenBank/DDBJ databases">
        <authorList>
            <consortium name="US DOE Joint Genome Institute (JGI-PGF)"/>
            <person name="Lucas S."/>
            <person name="Han J."/>
            <person name="Lapidus A."/>
            <person name="Cheng J.-F."/>
            <person name="Goodwin L."/>
            <person name="Pitluck S."/>
            <person name="Peters L."/>
            <person name="Land M.L."/>
            <person name="Hauser L."/>
            <person name="Orellana R."/>
            <person name="Lovley D."/>
            <person name="Woyke T.J."/>
        </authorList>
    </citation>
    <scope>NUCLEOTIDE SEQUENCE [LARGE SCALE GENOMIC DNA]</scope>
    <source>
        <strain evidence="1 2">2ac9</strain>
    </source>
</reference>
<dbReference type="RefSeq" id="WP_004073626.1">
    <property type="nucleotide sequence ID" value="NZ_CM001488.1"/>
</dbReference>
<evidence type="ECO:0000313" key="1">
    <source>
        <dbReference type="EMBL" id="EIM64151.1"/>
    </source>
</evidence>